<dbReference type="Pfam" id="PF03446">
    <property type="entry name" value="NAD_binding_2"/>
    <property type="match status" value="1"/>
</dbReference>
<dbReference type="GO" id="GO:0051287">
    <property type="term" value="F:NAD binding"/>
    <property type="evidence" value="ECO:0007669"/>
    <property type="project" value="InterPro"/>
</dbReference>
<dbReference type="PIRSF" id="PIRSF000103">
    <property type="entry name" value="HIBADH"/>
    <property type="match status" value="1"/>
</dbReference>
<dbReference type="InterPro" id="IPR051265">
    <property type="entry name" value="HIBADH-related_NP60_sf"/>
</dbReference>
<feature type="domain" description="6-phosphogluconate dehydrogenase NADP-binding" evidence="4">
    <location>
        <begin position="6"/>
        <end position="162"/>
    </location>
</feature>
<organism evidence="6">
    <name type="scientific">Leptospirillum sp. Group II '5-way CG'</name>
    <dbReference type="NCBI Taxonomy" id="419541"/>
    <lineage>
        <taxon>Bacteria</taxon>
        <taxon>Pseudomonadati</taxon>
        <taxon>Nitrospirota</taxon>
        <taxon>Nitrospiria</taxon>
        <taxon>Nitrospirales</taxon>
        <taxon>Nitrospiraceae</taxon>
        <taxon>Leptospirillum</taxon>
    </lineage>
</organism>
<evidence type="ECO:0000256" key="1">
    <source>
        <dbReference type="ARBA" id="ARBA00023002"/>
    </source>
</evidence>
<dbReference type="PANTHER" id="PTHR43580:SF2">
    <property type="entry name" value="CYTOKINE-LIKE NUCLEAR FACTOR N-PAC"/>
    <property type="match status" value="1"/>
</dbReference>
<dbReference type="Gene3D" id="1.10.1040.10">
    <property type="entry name" value="N-(1-d-carboxylethyl)-l-norvaline Dehydrogenase, domain 2"/>
    <property type="match status" value="1"/>
</dbReference>
<dbReference type="Gene3D" id="3.40.50.720">
    <property type="entry name" value="NAD(P)-binding Rossmann-like Domain"/>
    <property type="match status" value="1"/>
</dbReference>
<proteinExistence type="predicted"/>
<gene>
    <name evidence="6" type="ORF">CGL2_11233014</name>
</gene>
<keyword evidence="2" id="KW-0520">NAD</keyword>
<dbReference type="InterPro" id="IPR008927">
    <property type="entry name" value="6-PGluconate_DH-like_C_sf"/>
</dbReference>
<reference evidence="6" key="2">
    <citation type="journal article" date="2008" name="PLoS Biol.">
        <title>Population genomic analysis of strain variation in Leptospirillum group II bacteria involved in acid mine drainage formation.</title>
        <authorList>
            <person name="Simmons S.L."/>
            <person name="Dibartolo G."/>
            <person name="Denef V.J."/>
            <person name="Goltsman D.S."/>
            <person name="Thelen M.P."/>
            <person name="Banfield J.F."/>
        </authorList>
    </citation>
    <scope>NUCLEOTIDE SEQUENCE [LARGE SCALE GENOMIC DNA]</scope>
</reference>
<dbReference type="GO" id="GO:0016491">
    <property type="term" value="F:oxidoreductase activity"/>
    <property type="evidence" value="ECO:0007669"/>
    <property type="project" value="UniProtKB-KW"/>
</dbReference>
<evidence type="ECO:0000256" key="3">
    <source>
        <dbReference type="PIRSR" id="PIRSR000103-1"/>
    </source>
</evidence>
<dbReference type="InterPro" id="IPR029154">
    <property type="entry name" value="HIBADH-like_NADP-bd"/>
</dbReference>
<sequence>MAETMIGWAGIGSMGVRMVRRLLDNGIPVTGYNRTSGRLPSHPLFHAAHTPADIAEKSDLIFLMVTDGSASRALLEGPDGIARGLRPGSLVINMSTIAPEEAQEEALFLLSKGAGYLDIPVSGSLVPAEKGELLLLAGGDGAALERARSILLHFGKKILHFGPTGSGMKAKLVINLLLASHVESLVQTVLVGESLGLDGHQVLGMILDSPLATPFYRIKRTNIEKRSYDKAFSARLMAKDLDLLSLTLLRNRTPASLPFELGRHFRELVESGRGEEDVSALYEYFRDRILPK</sequence>
<dbReference type="Pfam" id="PF14833">
    <property type="entry name" value="NAD_binding_11"/>
    <property type="match status" value="1"/>
</dbReference>
<dbReference type="AlphaFoldDB" id="B6APY0"/>
<dbReference type="SUPFAM" id="SSF48179">
    <property type="entry name" value="6-phosphogluconate dehydrogenase C-terminal domain-like"/>
    <property type="match status" value="1"/>
</dbReference>
<evidence type="ECO:0000259" key="4">
    <source>
        <dbReference type="Pfam" id="PF03446"/>
    </source>
</evidence>
<evidence type="ECO:0000256" key="2">
    <source>
        <dbReference type="ARBA" id="ARBA00023027"/>
    </source>
</evidence>
<feature type="domain" description="3-hydroxyisobutyrate dehydrogenase-like NAD-binding" evidence="5">
    <location>
        <begin position="165"/>
        <end position="284"/>
    </location>
</feature>
<reference evidence="6" key="1">
    <citation type="journal article" date="2004" name="Nature">
        <title>Community structure and metabolism through reconstruction of microbial genomes from the environment.</title>
        <authorList>
            <person name="Tyson G.W."/>
            <person name="Chapman J."/>
            <person name="Hugenholtz P."/>
            <person name="Allen E.E."/>
            <person name="Ram R.J."/>
            <person name="Richardson P.M."/>
            <person name="Solovyev V.V."/>
            <person name="Rubin E.M."/>
            <person name="Rokhsar D.S."/>
            <person name="Banfield J.F."/>
        </authorList>
    </citation>
    <scope>NUCLEOTIDE SEQUENCE [LARGE SCALE GENOMIC DNA]</scope>
</reference>
<dbReference type="InterPro" id="IPR013328">
    <property type="entry name" value="6PGD_dom2"/>
</dbReference>
<name>B6APY0_9BACT</name>
<feature type="active site" evidence="3">
    <location>
        <position position="171"/>
    </location>
</feature>
<evidence type="ECO:0000259" key="5">
    <source>
        <dbReference type="Pfam" id="PF14833"/>
    </source>
</evidence>
<protein>
    <submittedName>
        <fullName evidence="6">3-hydroxyisobutyrate dehydrogenase</fullName>
    </submittedName>
</protein>
<dbReference type="InterPro" id="IPR015815">
    <property type="entry name" value="HIBADH-related"/>
</dbReference>
<evidence type="ECO:0000313" key="6">
    <source>
        <dbReference type="EMBL" id="EDZ39316.1"/>
    </source>
</evidence>
<dbReference type="InterPro" id="IPR006115">
    <property type="entry name" value="6PGDH_NADP-bd"/>
</dbReference>
<accession>B6APY0</accession>
<dbReference type="PANTHER" id="PTHR43580">
    <property type="entry name" value="OXIDOREDUCTASE GLYR1-RELATED"/>
    <property type="match status" value="1"/>
</dbReference>
<dbReference type="GO" id="GO:0050661">
    <property type="term" value="F:NADP binding"/>
    <property type="evidence" value="ECO:0007669"/>
    <property type="project" value="InterPro"/>
</dbReference>
<dbReference type="InterPro" id="IPR036291">
    <property type="entry name" value="NAD(P)-bd_dom_sf"/>
</dbReference>
<dbReference type="EMBL" id="DS995260">
    <property type="protein sequence ID" value="EDZ39316.1"/>
    <property type="molecule type" value="Genomic_DNA"/>
</dbReference>
<dbReference type="SUPFAM" id="SSF51735">
    <property type="entry name" value="NAD(P)-binding Rossmann-fold domains"/>
    <property type="match status" value="1"/>
</dbReference>
<keyword evidence="1" id="KW-0560">Oxidoreductase</keyword>